<evidence type="ECO:0000313" key="13">
    <source>
        <dbReference type="EMBL" id="DAE28652.1"/>
    </source>
</evidence>
<organism evidence="13">
    <name type="scientific">virus sp. ctmTa7</name>
    <dbReference type="NCBI Taxonomy" id="2828255"/>
    <lineage>
        <taxon>Viruses</taxon>
    </lineage>
</organism>
<dbReference type="InterPro" id="IPR010998">
    <property type="entry name" value="Integrase_recombinase_N"/>
</dbReference>
<feature type="domain" description="Tyr recombinase" evidence="11">
    <location>
        <begin position="131"/>
        <end position="323"/>
    </location>
</feature>
<dbReference type="Gene3D" id="1.10.443.10">
    <property type="entry name" value="Intergrase catalytic core"/>
    <property type="match status" value="1"/>
</dbReference>
<dbReference type="InterPro" id="IPR011010">
    <property type="entry name" value="DNA_brk_join_enz"/>
</dbReference>
<dbReference type="CDD" id="cd00397">
    <property type="entry name" value="DNA_BRE_C"/>
    <property type="match status" value="1"/>
</dbReference>
<dbReference type="GO" id="GO:0015074">
    <property type="term" value="P:DNA integration"/>
    <property type="evidence" value="ECO:0007669"/>
    <property type="project" value="UniProtKB-KW"/>
</dbReference>
<evidence type="ECO:0000256" key="7">
    <source>
        <dbReference type="ARBA" id="ARBA00023125"/>
    </source>
</evidence>
<evidence type="ECO:0000256" key="3">
    <source>
        <dbReference type="ARBA" id="ARBA00022490"/>
    </source>
</evidence>
<evidence type="ECO:0000256" key="2">
    <source>
        <dbReference type="ARBA" id="ARBA00008857"/>
    </source>
</evidence>
<keyword evidence="8" id="KW-0233">DNA recombination</keyword>
<protein>
    <submittedName>
        <fullName evidence="13">SITE SPECIFIC RECOMBINASE XERD</fullName>
    </submittedName>
</protein>
<comment type="subcellular location">
    <subcellularLocation>
        <location evidence="1">Cytoplasm</location>
    </subcellularLocation>
</comment>
<comment type="similarity">
    <text evidence="2">Belongs to the 'phage' integrase family.</text>
</comment>
<evidence type="ECO:0000256" key="4">
    <source>
        <dbReference type="ARBA" id="ARBA00022618"/>
    </source>
</evidence>
<dbReference type="PANTHER" id="PTHR30349:SF77">
    <property type="entry name" value="TYROSINE RECOMBINASE XERC"/>
    <property type="match status" value="1"/>
</dbReference>
<dbReference type="PANTHER" id="PTHR30349">
    <property type="entry name" value="PHAGE INTEGRASE-RELATED"/>
    <property type="match status" value="1"/>
</dbReference>
<dbReference type="InterPro" id="IPR044068">
    <property type="entry name" value="CB"/>
</dbReference>
<evidence type="ECO:0000256" key="5">
    <source>
        <dbReference type="ARBA" id="ARBA00022829"/>
    </source>
</evidence>
<name>A0A8S5RCE8_9VIRU</name>
<dbReference type="GO" id="GO:0007059">
    <property type="term" value="P:chromosome segregation"/>
    <property type="evidence" value="ECO:0007669"/>
    <property type="project" value="UniProtKB-KW"/>
</dbReference>
<dbReference type="Gene3D" id="1.10.150.130">
    <property type="match status" value="1"/>
</dbReference>
<dbReference type="GO" id="GO:0051301">
    <property type="term" value="P:cell division"/>
    <property type="evidence" value="ECO:0007669"/>
    <property type="project" value="UniProtKB-KW"/>
</dbReference>
<dbReference type="Pfam" id="PF00589">
    <property type="entry name" value="Phage_integrase"/>
    <property type="match status" value="1"/>
</dbReference>
<dbReference type="GO" id="GO:0006310">
    <property type="term" value="P:DNA recombination"/>
    <property type="evidence" value="ECO:0007669"/>
    <property type="project" value="UniProtKB-KW"/>
</dbReference>
<keyword evidence="7 10" id="KW-0238">DNA-binding</keyword>
<reference evidence="13" key="1">
    <citation type="journal article" date="2021" name="Proc. Natl. Acad. Sci. U.S.A.">
        <title>A Catalog of Tens of Thousands of Viruses from Human Metagenomes Reveals Hidden Associations with Chronic Diseases.</title>
        <authorList>
            <person name="Tisza M.J."/>
            <person name="Buck C.B."/>
        </authorList>
    </citation>
    <scope>NUCLEOTIDE SEQUENCE</scope>
    <source>
        <strain evidence="13">CtmTa7</strain>
    </source>
</reference>
<evidence type="ECO:0000256" key="1">
    <source>
        <dbReference type="ARBA" id="ARBA00004496"/>
    </source>
</evidence>
<proteinExistence type="inferred from homology"/>
<evidence type="ECO:0000256" key="8">
    <source>
        <dbReference type="ARBA" id="ARBA00023172"/>
    </source>
</evidence>
<dbReference type="InterPro" id="IPR013762">
    <property type="entry name" value="Integrase-like_cat_sf"/>
</dbReference>
<evidence type="ECO:0000256" key="9">
    <source>
        <dbReference type="ARBA" id="ARBA00023306"/>
    </source>
</evidence>
<accession>A0A8S5RCE8</accession>
<dbReference type="EMBL" id="BK059091">
    <property type="protein sequence ID" value="DAE28652.1"/>
    <property type="molecule type" value="Genomic_DNA"/>
</dbReference>
<evidence type="ECO:0000259" key="12">
    <source>
        <dbReference type="PROSITE" id="PS51900"/>
    </source>
</evidence>
<dbReference type="InterPro" id="IPR002104">
    <property type="entry name" value="Integrase_catalytic"/>
</dbReference>
<feature type="domain" description="Core-binding (CB)" evidence="12">
    <location>
        <begin position="9"/>
        <end position="103"/>
    </location>
</feature>
<dbReference type="GO" id="GO:0003677">
    <property type="term" value="F:DNA binding"/>
    <property type="evidence" value="ECO:0007669"/>
    <property type="project" value="UniProtKB-UniRule"/>
</dbReference>
<evidence type="ECO:0000259" key="11">
    <source>
        <dbReference type="PROSITE" id="PS51898"/>
    </source>
</evidence>
<dbReference type="PROSITE" id="PS51900">
    <property type="entry name" value="CB"/>
    <property type="match status" value="1"/>
</dbReference>
<keyword evidence="3" id="KW-0963">Cytoplasm</keyword>
<keyword evidence="4" id="KW-0132">Cell division</keyword>
<sequence>MNGITEYEMTFQRKINKILEENKNLYGFYGFMTNISISSAYNYLRHIERFLLYLDGKPLNELTIDDFTGYMIKIQRKDNGEKVTSSYKITVYSALKKYGKYLVGSHQLESNPMDFVDRPKATESQETISKRENGYLTTGEIKSYISAVKHGSGNDKSIAMQMEWKERDMAIIMIFLNTGIRCSALMKLDVKDINFQQKTLSVIDKESKYNVYNLSDEILNIIKDWLDKRRLLLFGTENDALFISNRRTRMTQNAISYVVQKYASDIKGKHITPHKLRATYGTQLYNATKDIYFVQQCLKHNSPKTSELYIRGNDNSNQTGKASDIMKYITLN</sequence>
<dbReference type="InterPro" id="IPR050090">
    <property type="entry name" value="Tyrosine_recombinase_XerCD"/>
</dbReference>
<keyword evidence="9" id="KW-0131">Cell cycle</keyword>
<evidence type="ECO:0000256" key="6">
    <source>
        <dbReference type="ARBA" id="ARBA00022908"/>
    </source>
</evidence>
<keyword evidence="6" id="KW-0229">DNA integration</keyword>
<dbReference type="PROSITE" id="PS51898">
    <property type="entry name" value="TYR_RECOMBINASE"/>
    <property type="match status" value="1"/>
</dbReference>
<evidence type="ECO:0000256" key="10">
    <source>
        <dbReference type="PROSITE-ProRule" id="PRU01248"/>
    </source>
</evidence>
<dbReference type="SUPFAM" id="SSF56349">
    <property type="entry name" value="DNA breaking-rejoining enzymes"/>
    <property type="match status" value="1"/>
</dbReference>
<keyword evidence="5" id="KW-0159">Chromosome partition</keyword>